<reference evidence="4 5" key="1">
    <citation type="submission" date="2021-01" db="EMBL/GenBank/DDBJ databases">
        <title>Genome Sequencing of Type Strains.</title>
        <authorList>
            <person name="Lemaire J.F."/>
            <person name="Inderbitzin P."/>
            <person name="Collins S.B."/>
            <person name="Wespe N."/>
            <person name="Knight-Connoni V."/>
        </authorList>
    </citation>
    <scope>NUCLEOTIDE SEQUENCE [LARGE SCALE GENOMIC DNA]</scope>
    <source>
        <strain evidence="4 5">DSM 14730</strain>
    </source>
</reference>
<evidence type="ECO:0000256" key="1">
    <source>
        <dbReference type="ARBA" id="ARBA00022723"/>
    </source>
</evidence>
<dbReference type="InterPro" id="IPR050248">
    <property type="entry name" value="Polysacc_deacetylase_ArnD"/>
</dbReference>
<dbReference type="Pfam" id="PF01522">
    <property type="entry name" value="Polysacc_deac_1"/>
    <property type="match status" value="1"/>
</dbReference>
<dbReference type="PANTHER" id="PTHR10587:SF133">
    <property type="entry name" value="CHITIN DEACETYLASE 1-RELATED"/>
    <property type="match status" value="1"/>
</dbReference>
<accession>A0ABS2Z7U9</accession>
<evidence type="ECO:0000313" key="4">
    <source>
        <dbReference type="EMBL" id="MBN3544150.1"/>
    </source>
</evidence>
<sequence>MNKIILPGAMGRIRSFFKNTSIEGLNMKGPNRFFFLLLLTVLLTACNREVEEIVPLSKETKVSEEKEKEKEKEKEIKKDKDHKNIRLIRRILDLASKGMVPDSDFKLSDHIKEVHNKWGDPSKTDRYKEYFYENYSNRTITFGYSGDGEIFDIRSYNKELGTLTFGDITSSIGKPEYSRNVNNELIYGYRLQDGIELKFIVPERTGKVDHISIYRKVENQEKTVPPKLVEKYILDIKGTSKKLSGTAWANMLKSREQMKTLARDYEGRVILNGPNQKMVALTFDDGPDRKITPGIIDILKKYQVRGSFFFVGEKVRQNQDVVKTAFQAGNLVLSHSFYHNDLSKQGKGEITNDLRMTNVAIEEVIGKSPALFRPPYGATNRHVITTSQEQGLKIVLWSIDTLDWSQKESHNISQNVLTNVRNGDIILFHSDEDKAETLRALPSIITGLQKKGFQVVTLDTLLNTKAYQ</sequence>
<dbReference type="InterPro" id="IPR002509">
    <property type="entry name" value="NODB_dom"/>
</dbReference>
<dbReference type="PANTHER" id="PTHR10587">
    <property type="entry name" value="GLYCOSYL TRANSFERASE-RELATED"/>
    <property type="match status" value="1"/>
</dbReference>
<name>A0ABS2Z7U9_9BACL</name>
<evidence type="ECO:0000256" key="2">
    <source>
        <dbReference type="ARBA" id="ARBA00022801"/>
    </source>
</evidence>
<keyword evidence="5" id="KW-1185">Reference proteome</keyword>
<dbReference type="Pfam" id="PF14172">
    <property type="entry name" value="DUF4309"/>
    <property type="match status" value="1"/>
</dbReference>
<gene>
    <name evidence="4" type="ORF">JYA64_02445</name>
</gene>
<dbReference type="InterPro" id="IPR011330">
    <property type="entry name" value="Glyco_hydro/deAcase_b/a-brl"/>
</dbReference>
<dbReference type="EMBL" id="JAFHKS010000040">
    <property type="protein sequence ID" value="MBN3544150.1"/>
    <property type="molecule type" value="Genomic_DNA"/>
</dbReference>
<keyword evidence="2" id="KW-0378">Hydrolase</keyword>
<dbReference type="SUPFAM" id="SSF88713">
    <property type="entry name" value="Glycoside hydrolase/deacetylase"/>
    <property type="match status" value="1"/>
</dbReference>
<dbReference type="InterPro" id="IPR025453">
    <property type="entry name" value="DUF4309"/>
</dbReference>
<comment type="caution">
    <text evidence="4">The sequence shown here is derived from an EMBL/GenBank/DDBJ whole genome shotgun (WGS) entry which is preliminary data.</text>
</comment>
<dbReference type="CDD" id="cd10917">
    <property type="entry name" value="CE4_NodB_like_6s_7s"/>
    <property type="match status" value="1"/>
</dbReference>
<proteinExistence type="predicted"/>
<dbReference type="Proteomes" id="UP001319060">
    <property type="component" value="Unassembled WGS sequence"/>
</dbReference>
<evidence type="ECO:0000259" key="3">
    <source>
        <dbReference type="PROSITE" id="PS51677"/>
    </source>
</evidence>
<feature type="domain" description="NodB homology" evidence="3">
    <location>
        <begin position="277"/>
        <end position="456"/>
    </location>
</feature>
<dbReference type="Gene3D" id="3.20.20.370">
    <property type="entry name" value="Glycoside hydrolase/deacetylase"/>
    <property type="match status" value="1"/>
</dbReference>
<organism evidence="4 5">
    <name type="scientific">Fictibacillus barbaricus</name>
    <dbReference type="NCBI Taxonomy" id="182136"/>
    <lineage>
        <taxon>Bacteria</taxon>
        <taxon>Bacillati</taxon>
        <taxon>Bacillota</taxon>
        <taxon>Bacilli</taxon>
        <taxon>Bacillales</taxon>
        <taxon>Fictibacillaceae</taxon>
        <taxon>Fictibacillus</taxon>
    </lineage>
</organism>
<keyword evidence="1" id="KW-0479">Metal-binding</keyword>
<evidence type="ECO:0000313" key="5">
    <source>
        <dbReference type="Proteomes" id="UP001319060"/>
    </source>
</evidence>
<protein>
    <submittedName>
        <fullName evidence="4">DUF4309 domain-containing protein</fullName>
    </submittedName>
</protein>
<dbReference type="PROSITE" id="PS51677">
    <property type="entry name" value="NODB"/>
    <property type="match status" value="1"/>
</dbReference>
<dbReference type="RefSeq" id="WP_188404309.1">
    <property type="nucleotide sequence ID" value="NZ_BMCE01000004.1"/>
</dbReference>